<dbReference type="GO" id="GO:0003992">
    <property type="term" value="F:N2-acetyl-L-ornithine:2-oxoglutarate 5-aminotransferase activity"/>
    <property type="evidence" value="ECO:0007669"/>
    <property type="project" value="UniProtKB-EC"/>
</dbReference>
<dbReference type="Pfam" id="PF00202">
    <property type="entry name" value="Aminotran_3"/>
    <property type="match status" value="1"/>
</dbReference>
<keyword evidence="4 5" id="KW-0663">Pyridoxal phosphate</keyword>
<evidence type="ECO:0000256" key="5">
    <source>
        <dbReference type="RuleBase" id="RU003560"/>
    </source>
</evidence>
<dbReference type="EMBL" id="JAEMWU010000003">
    <property type="protein sequence ID" value="MBN8207034.1"/>
    <property type="molecule type" value="Genomic_DNA"/>
</dbReference>
<evidence type="ECO:0000256" key="2">
    <source>
        <dbReference type="ARBA" id="ARBA00022576"/>
    </source>
</evidence>
<dbReference type="InterPro" id="IPR005814">
    <property type="entry name" value="Aminotrans_3"/>
</dbReference>
<dbReference type="EC" id="2.6.1.11" evidence="6"/>
<dbReference type="Proteomes" id="UP000664385">
    <property type="component" value="Unassembled WGS sequence"/>
</dbReference>
<evidence type="ECO:0000313" key="7">
    <source>
        <dbReference type="Proteomes" id="UP000664385"/>
    </source>
</evidence>
<dbReference type="PIRSF" id="PIRSF000521">
    <property type="entry name" value="Transaminase_4ab_Lys_Orn"/>
    <property type="match status" value="1"/>
</dbReference>
<name>A0A939DZ85_9MICO</name>
<dbReference type="PANTHER" id="PTHR11986:SF79">
    <property type="entry name" value="ACETYLORNITHINE AMINOTRANSFERASE, MITOCHONDRIAL"/>
    <property type="match status" value="1"/>
</dbReference>
<reference evidence="6" key="1">
    <citation type="submission" date="2020-12" db="EMBL/GenBank/DDBJ databases">
        <title>PHA producing bacteria isolated from mangrove.</title>
        <authorList>
            <person name="Zheng W."/>
            <person name="Yu S."/>
            <person name="Huang Y."/>
        </authorList>
    </citation>
    <scope>NUCLEOTIDE SEQUENCE</scope>
    <source>
        <strain evidence="6">GN8-5</strain>
    </source>
</reference>
<dbReference type="GO" id="GO:0030170">
    <property type="term" value="F:pyridoxal phosphate binding"/>
    <property type="evidence" value="ECO:0007669"/>
    <property type="project" value="InterPro"/>
</dbReference>
<dbReference type="GO" id="GO:0042802">
    <property type="term" value="F:identical protein binding"/>
    <property type="evidence" value="ECO:0007669"/>
    <property type="project" value="TreeGrafter"/>
</dbReference>
<dbReference type="AlphaFoldDB" id="A0A939DZ85"/>
<keyword evidence="2 6" id="KW-0032">Aminotransferase</keyword>
<dbReference type="InterPro" id="IPR015424">
    <property type="entry name" value="PyrdxlP-dep_Trfase"/>
</dbReference>
<dbReference type="SUPFAM" id="SSF53383">
    <property type="entry name" value="PLP-dependent transferases"/>
    <property type="match status" value="1"/>
</dbReference>
<gene>
    <name evidence="6" type="ORF">JF543_13850</name>
</gene>
<dbReference type="PANTHER" id="PTHR11986">
    <property type="entry name" value="AMINOTRANSFERASE CLASS III"/>
    <property type="match status" value="1"/>
</dbReference>
<dbReference type="CDD" id="cd00610">
    <property type="entry name" value="OAT_like"/>
    <property type="match status" value="1"/>
</dbReference>
<dbReference type="Gene3D" id="3.90.1150.10">
    <property type="entry name" value="Aspartate Aminotransferase, domain 1"/>
    <property type="match status" value="1"/>
</dbReference>
<dbReference type="RefSeq" id="WP_206824825.1">
    <property type="nucleotide sequence ID" value="NZ_CP063379.1"/>
</dbReference>
<dbReference type="NCBIfam" id="NF002874">
    <property type="entry name" value="PRK03244.1"/>
    <property type="match status" value="1"/>
</dbReference>
<comment type="caution">
    <text evidence="6">The sequence shown here is derived from an EMBL/GenBank/DDBJ whole genome shotgun (WGS) entry which is preliminary data.</text>
</comment>
<evidence type="ECO:0000256" key="3">
    <source>
        <dbReference type="ARBA" id="ARBA00022679"/>
    </source>
</evidence>
<proteinExistence type="inferred from homology"/>
<accession>A0A939DZ85</accession>
<dbReference type="Gene3D" id="3.40.640.10">
    <property type="entry name" value="Type I PLP-dependent aspartate aminotransferase-like (Major domain)"/>
    <property type="match status" value="1"/>
</dbReference>
<comment type="cofactor">
    <cofactor evidence="1">
        <name>pyridoxal 5'-phosphate</name>
        <dbReference type="ChEBI" id="CHEBI:597326"/>
    </cofactor>
</comment>
<dbReference type="InterPro" id="IPR015421">
    <property type="entry name" value="PyrdxlP-dep_Trfase_major"/>
</dbReference>
<dbReference type="InterPro" id="IPR050103">
    <property type="entry name" value="Class-III_PLP-dep_AT"/>
</dbReference>
<protein>
    <submittedName>
        <fullName evidence="6">Acetylornithine transaminase</fullName>
        <ecNumber evidence="6">2.6.1.11</ecNumber>
    </submittedName>
</protein>
<evidence type="ECO:0000256" key="1">
    <source>
        <dbReference type="ARBA" id="ARBA00001933"/>
    </source>
</evidence>
<dbReference type="FunFam" id="3.40.640.10:FF:000004">
    <property type="entry name" value="Acetylornithine aminotransferase"/>
    <property type="match status" value="1"/>
</dbReference>
<sequence length="407" mass="42242">MTNWNDDAARDLMSLGGRLALLTRGEGSWVWDADDNRYLDFLGGIAVNCLGHAHPVFVEAVSAQAATLAHVSNYFATPPQLEIAARLKRLAGTGERGRVFLANSGTEANEMAIKLARLHGAQPSAGEGAARTRILVVEGAFHGRTMGALSLTPKAAYRDPFLPAVPDIVAVERTLESLEAAFAEGGVAAMIVEPIQGEAGVVELPEGFLARARALTTAHDALLILDEVQTGSGRTGEWFAFQREGVIPDAVTLAKSIGAGFPLGALITFASASDLFYPGTHNSTFGGNPLASAVANAVLGFVEDEHVLDNVNARGAQLRDGVAALPLVVGTTGAGLLIGIRLSAPVAPAVAAAAQERGLIVNAPTPDVIRIAPAYTIGDTEVQEFLTRFGAALADVAATTTTPSEKP</sequence>
<evidence type="ECO:0000256" key="4">
    <source>
        <dbReference type="ARBA" id="ARBA00022898"/>
    </source>
</evidence>
<comment type="similarity">
    <text evidence="5">Belongs to the class-III pyridoxal-phosphate-dependent aminotransferase family.</text>
</comment>
<keyword evidence="3 6" id="KW-0808">Transferase</keyword>
<dbReference type="InterPro" id="IPR015422">
    <property type="entry name" value="PyrdxlP-dep_Trfase_small"/>
</dbReference>
<evidence type="ECO:0000313" key="6">
    <source>
        <dbReference type="EMBL" id="MBN8207034.1"/>
    </source>
</evidence>
<organism evidence="6 7">
    <name type="scientific">Microbacterium esteraromaticum</name>
    <dbReference type="NCBI Taxonomy" id="57043"/>
    <lineage>
        <taxon>Bacteria</taxon>
        <taxon>Bacillati</taxon>
        <taxon>Actinomycetota</taxon>
        <taxon>Actinomycetes</taxon>
        <taxon>Micrococcales</taxon>
        <taxon>Microbacteriaceae</taxon>
        <taxon>Microbacterium</taxon>
    </lineage>
</organism>